<evidence type="ECO:0000256" key="3">
    <source>
        <dbReference type="SAM" id="MobiDB-lite"/>
    </source>
</evidence>
<feature type="region of interest" description="Disordered" evidence="3">
    <location>
        <begin position="70"/>
        <end position="151"/>
    </location>
</feature>
<organism evidence="5 6">
    <name type="scientific">Hortaea werneckii EXF-2000</name>
    <dbReference type="NCBI Taxonomy" id="1157616"/>
    <lineage>
        <taxon>Eukaryota</taxon>
        <taxon>Fungi</taxon>
        <taxon>Dikarya</taxon>
        <taxon>Ascomycota</taxon>
        <taxon>Pezizomycotina</taxon>
        <taxon>Dothideomycetes</taxon>
        <taxon>Dothideomycetidae</taxon>
        <taxon>Mycosphaerellales</taxon>
        <taxon>Teratosphaeriaceae</taxon>
        <taxon>Hortaea</taxon>
    </lineage>
</organism>
<gene>
    <name evidence="5" type="ORF">BTJ68_02998</name>
</gene>
<accession>A0A1Z5TMG9</accession>
<dbReference type="PANTHER" id="PTHR43719">
    <property type="entry name" value="TWO-COMPONENT HISTIDINE KINASE"/>
    <property type="match status" value="1"/>
</dbReference>
<name>A0A1Z5TMG9_HORWE</name>
<dbReference type="CDD" id="cd17546">
    <property type="entry name" value="REC_hyHK_CKI1_RcsC-like"/>
    <property type="match status" value="1"/>
</dbReference>
<dbReference type="Gene3D" id="3.40.50.2300">
    <property type="match status" value="1"/>
</dbReference>
<dbReference type="STRING" id="1157616.A0A1Z5TMG9"/>
<feature type="domain" description="Response regulatory" evidence="4">
    <location>
        <begin position="1"/>
        <end position="67"/>
    </location>
</feature>
<sequence length="151" mass="16421">MDVQMPNVDGLESTRLIREIGYNAPIVALTAFAEESNIKDCMDSGMNYFLSKPIRRPQLKKVLKEYCAPIPEENEDTVPSEDRTAPRRGSGSQNTTIVMVNSPEPFDSQSAGLSKNEHPPSFALGGEHGNVFDGPSEINEGSRPVSPLSTA</sequence>
<evidence type="ECO:0000256" key="2">
    <source>
        <dbReference type="PROSITE-ProRule" id="PRU00169"/>
    </source>
</evidence>
<dbReference type="GO" id="GO:0000160">
    <property type="term" value="P:phosphorelay signal transduction system"/>
    <property type="evidence" value="ECO:0007669"/>
    <property type="project" value="InterPro"/>
</dbReference>
<dbReference type="InterPro" id="IPR001789">
    <property type="entry name" value="Sig_transdc_resp-reg_receiver"/>
</dbReference>
<dbReference type="PROSITE" id="PS50110">
    <property type="entry name" value="RESPONSE_REGULATORY"/>
    <property type="match status" value="1"/>
</dbReference>
<reference evidence="5 6" key="1">
    <citation type="submission" date="2017-01" db="EMBL/GenBank/DDBJ databases">
        <title>The recent genome duplication of the halophilic yeast Hortaea werneckii: insights from long-read sequencing.</title>
        <authorList>
            <person name="Sinha S."/>
            <person name="Flibotte S."/>
            <person name="Neira M."/>
            <person name="Lenassi M."/>
            <person name="Gostincar C."/>
            <person name="Stajich J.E."/>
            <person name="Nislow C.E."/>
        </authorList>
    </citation>
    <scope>NUCLEOTIDE SEQUENCE [LARGE SCALE GENOMIC DNA]</scope>
    <source>
        <strain evidence="5 6">EXF-2000</strain>
    </source>
</reference>
<dbReference type="SUPFAM" id="SSF52172">
    <property type="entry name" value="CheY-like"/>
    <property type="match status" value="1"/>
</dbReference>
<comment type="caution">
    <text evidence="5">The sequence shown here is derived from an EMBL/GenBank/DDBJ whole genome shotgun (WGS) entry which is preliminary data.</text>
</comment>
<dbReference type="Proteomes" id="UP000194280">
    <property type="component" value="Unassembled WGS sequence"/>
</dbReference>
<keyword evidence="6" id="KW-1185">Reference proteome</keyword>
<dbReference type="InterPro" id="IPR050956">
    <property type="entry name" value="2C_system_His_kinase"/>
</dbReference>
<protein>
    <recommendedName>
        <fullName evidence="4">Response regulatory domain-containing protein</fullName>
    </recommendedName>
</protein>
<evidence type="ECO:0000313" key="6">
    <source>
        <dbReference type="Proteomes" id="UP000194280"/>
    </source>
</evidence>
<dbReference type="InParanoid" id="A0A1Z5TMG9"/>
<proteinExistence type="predicted"/>
<dbReference type="VEuPathDB" id="FungiDB:BTJ68_02998"/>
<dbReference type="PANTHER" id="PTHR43719:SF34">
    <property type="entry name" value="TWO-COMPONENT SYSTEM PROTEIN B"/>
    <property type="match status" value="1"/>
</dbReference>
<dbReference type="AlphaFoldDB" id="A0A1Z5TMG9"/>
<dbReference type="EMBL" id="MUNK01000023">
    <property type="protein sequence ID" value="OTA37195.1"/>
    <property type="molecule type" value="Genomic_DNA"/>
</dbReference>
<evidence type="ECO:0000259" key="4">
    <source>
        <dbReference type="PROSITE" id="PS50110"/>
    </source>
</evidence>
<evidence type="ECO:0000256" key="1">
    <source>
        <dbReference type="ARBA" id="ARBA00022553"/>
    </source>
</evidence>
<feature type="compositionally biased region" description="Polar residues" evidence="3">
    <location>
        <begin position="90"/>
        <end position="99"/>
    </location>
</feature>
<keyword evidence="1 2" id="KW-0597">Phosphoprotein</keyword>
<dbReference type="Pfam" id="PF00072">
    <property type="entry name" value="Response_reg"/>
    <property type="match status" value="1"/>
</dbReference>
<dbReference type="InterPro" id="IPR011006">
    <property type="entry name" value="CheY-like_superfamily"/>
</dbReference>
<feature type="modified residue" description="4-aspartylphosphate" evidence="2">
    <location>
        <position position="2"/>
    </location>
</feature>
<dbReference type="OrthoDB" id="303614at2759"/>
<evidence type="ECO:0000313" key="5">
    <source>
        <dbReference type="EMBL" id="OTA37195.1"/>
    </source>
</evidence>